<evidence type="ECO:0000313" key="5">
    <source>
        <dbReference type="EMBL" id="KAL0892839.1"/>
    </source>
</evidence>
<name>A0ABD0TCN1_LOXSC</name>
<sequence length="716" mass="80664">MSFVDLATLTLHRRNEVEARINVFLSKCDHAVNDIQKLKVQAQSLVLQLNCEPSELKERFLSCMKQLDEFTYLLTDFNLALGQLEENHASSEYTPVHDTVPKTPIPPHMGPIPPHPINLIDVLSEPTPSTSTACPNLCPTEKPKRMKVPKKDQLLIAFSSASSSAESMPQTKTEMVAKEVQCELAEGVNALTIKSPSSPPECCNLPAQTLLQVDHIYRATIMSIDGASFWIITDDIDEVCKLMVEMTEFYKNNRVEMSLDEVSALTYCAFYDDDSDCFYRALFIKIIEQENALGVEVFLMDTGEVRSSHAADVQPLAPRFCSKPPYARCCHLAGIDFNSYQDEEMIKRQEDFIKEYRAIQCRIEVDDNTSESLGVYVILPSGETLNDILVEKGFAHATDNPKAEQNQNHTINMGPPGLVDSELDITQCPEYEDPVEAVTGYSNRDEADICKHYKGGPEKTCFKGTRCTKKHIMKHPDGWTLDRVEVVAKLKKVPLPPPDSWHKVHVTYVCHFDRLYVQFVKEKDAVEDEVPSFGVVLPPASLTSLVRDMNSPAARMAYKPLMLTPAPGEYVAALYPLDNQWYRARVLTVTRADQNVEVVYVDYGNVVWVKEDEIRVLEPRYLSLPEQAVRCVLAGVGARSRHSQQWAQAKLALASMVQERTLDARVIGRDYDELIIELYDEEGYSVAEQLAARDMVELTDYSVEPDQHLTKRVVAA</sequence>
<dbReference type="Gene3D" id="2.30.30.140">
    <property type="match status" value="2"/>
</dbReference>
<dbReference type="SUPFAM" id="SSF63748">
    <property type="entry name" value="Tudor/PWWP/MBT"/>
    <property type="match status" value="2"/>
</dbReference>
<dbReference type="GO" id="GO:0005737">
    <property type="term" value="C:cytoplasm"/>
    <property type="evidence" value="ECO:0007669"/>
    <property type="project" value="UniProtKB-ARBA"/>
</dbReference>
<dbReference type="EMBL" id="JBEUOH010000006">
    <property type="protein sequence ID" value="KAL0892839.1"/>
    <property type="molecule type" value="Genomic_DNA"/>
</dbReference>
<keyword evidence="1" id="KW-0479">Metal-binding</keyword>
<protein>
    <recommendedName>
        <fullName evidence="8">Tudor domain-containing protein 1</fullName>
    </recommendedName>
</protein>
<evidence type="ECO:0000313" key="7">
    <source>
        <dbReference type="Proteomes" id="UP001549921"/>
    </source>
</evidence>
<dbReference type="FunFam" id="2.30.30.140:FF:000018">
    <property type="entry name" value="Serine/threonine-protein kinase 31"/>
    <property type="match status" value="1"/>
</dbReference>
<reference evidence="6 7" key="1">
    <citation type="submission" date="2024-06" db="EMBL/GenBank/DDBJ databases">
        <title>A chromosome-level genome assembly of beet webworm, Loxostege sticticalis.</title>
        <authorList>
            <person name="Zhang Y."/>
        </authorList>
    </citation>
    <scope>NUCLEOTIDE SEQUENCE [LARGE SCALE GENOMIC DNA]</scope>
    <source>
        <strain evidence="5">AQ026</strain>
        <strain evidence="4">AQ028</strain>
        <tissue evidence="4">Male pupae</tissue>
        <tissue evidence="5">Whole body</tissue>
    </source>
</reference>
<dbReference type="GO" id="GO:0008270">
    <property type="term" value="F:zinc ion binding"/>
    <property type="evidence" value="ECO:0007669"/>
    <property type="project" value="UniProtKB-KW"/>
</dbReference>
<dbReference type="PROSITE" id="PS50103">
    <property type="entry name" value="ZF_C3H1"/>
    <property type="match status" value="1"/>
</dbReference>
<accession>A0ABD0TCN1</accession>
<dbReference type="Gene3D" id="2.40.50.90">
    <property type="match status" value="2"/>
</dbReference>
<dbReference type="InterPro" id="IPR050621">
    <property type="entry name" value="Tudor_domain_containing"/>
</dbReference>
<dbReference type="InterPro" id="IPR000571">
    <property type="entry name" value="Znf_CCCH"/>
</dbReference>
<feature type="domain" description="C3H1-type" evidence="2">
    <location>
        <begin position="444"/>
        <end position="474"/>
    </location>
</feature>
<dbReference type="Proteomes" id="UP001549921">
    <property type="component" value="Unassembled WGS sequence"/>
</dbReference>
<keyword evidence="6" id="KW-1185">Reference proteome</keyword>
<evidence type="ECO:0000256" key="1">
    <source>
        <dbReference type="PROSITE-ProRule" id="PRU00723"/>
    </source>
</evidence>
<dbReference type="PANTHER" id="PTHR22948:SF29">
    <property type="entry name" value="FI02030P-RELATED"/>
    <property type="match status" value="1"/>
</dbReference>
<evidence type="ECO:0000313" key="4">
    <source>
        <dbReference type="EMBL" id="KAL0841029.1"/>
    </source>
</evidence>
<dbReference type="SMART" id="SM00333">
    <property type="entry name" value="TUDOR"/>
    <property type="match status" value="2"/>
</dbReference>
<keyword evidence="1" id="KW-0862">Zinc</keyword>
<dbReference type="EMBL" id="JBEDNZ010000006">
    <property type="protein sequence ID" value="KAL0841029.1"/>
    <property type="molecule type" value="Genomic_DNA"/>
</dbReference>
<evidence type="ECO:0000313" key="6">
    <source>
        <dbReference type="Proteomes" id="UP001549920"/>
    </source>
</evidence>
<dbReference type="PANTHER" id="PTHR22948">
    <property type="entry name" value="TUDOR DOMAIN CONTAINING PROTEIN"/>
    <property type="match status" value="1"/>
</dbReference>
<feature type="zinc finger region" description="C3H1-type" evidence="1">
    <location>
        <begin position="444"/>
        <end position="474"/>
    </location>
</feature>
<proteinExistence type="predicted"/>
<dbReference type="Pfam" id="PF00567">
    <property type="entry name" value="TUDOR"/>
    <property type="match status" value="2"/>
</dbReference>
<comment type="caution">
    <text evidence="4">The sequence shown here is derived from an EMBL/GenBank/DDBJ whole genome shotgun (WGS) entry which is preliminary data.</text>
</comment>
<evidence type="ECO:0000259" key="3">
    <source>
        <dbReference type="PROSITE" id="PS50304"/>
    </source>
</evidence>
<evidence type="ECO:0000259" key="2">
    <source>
        <dbReference type="PROSITE" id="PS50103"/>
    </source>
</evidence>
<dbReference type="PROSITE" id="PS50304">
    <property type="entry name" value="TUDOR"/>
    <property type="match status" value="1"/>
</dbReference>
<gene>
    <name evidence="5" type="ORF">ABMA27_014527</name>
    <name evidence="4" type="ORF">ABMA28_014796</name>
</gene>
<keyword evidence="1" id="KW-0863">Zinc-finger</keyword>
<dbReference type="InterPro" id="IPR035437">
    <property type="entry name" value="SNase_OB-fold_sf"/>
</dbReference>
<evidence type="ECO:0008006" key="8">
    <source>
        <dbReference type="Google" id="ProtNLM"/>
    </source>
</evidence>
<dbReference type="InterPro" id="IPR002999">
    <property type="entry name" value="Tudor"/>
</dbReference>
<feature type="domain" description="Tudor" evidence="3">
    <location>
        <begin position="564"/>
        <end position="624"/>
    </location>
</feature>
<dbReference type="AlphaFoldDB" id="A0ABD0TCN1"/>
<organism evidence="4 7">
    <name type="scientific">Loxostege sticticalis</name>
    <name type="common">Beet webworm moth</name>
    <dbReference type="NCBI Taxonomy" id="481309"/>
    <lineage>
        <taxon>Eukaryota</taxon>
        <taxon>Metazoa</taxon>
        <taxon>Ecdysozoa</taxon>
        <taxon>Arthropoda</taxon>
        <taxon>Hexapoda</taxon>
        <taxon>Insecta</taxon>
        <taxon>Pterygota</taxon>
        <taxon>Neoptera</taxon>
        <taxon>Endopterygota</taxon>
        <taxon>Lepidoptera</taxon>
        <taxon>Glossata</taxon>
        <taxon>Ditrysia</taxon>
        <taxon>Pyraloidea</taxon>
        <taxon>Crambidae</taxon>
        <taxon>Pyraustinae</taxon>
        <taxon>Loxostege</taxon>
    </lineage>
</organism>
<dbReference type="Proteomes" id="UP001549920">
    <property type="component" value="Unassembled WGS sequence"/>
</dbReference>